<feature type="region of interest" description="Disordered" evidence="1">
    <location>
        <begin position="40"/>
        <end position="62"/>
    </location>
</feature>
<reference evidence="2 3" key="1">
    <citation type="submission" date="2018-08" db="EMBL/GenBank/DDBJ databases">
        <title>Whole Genome Sequences of Two Pseudoalteromonas piscicida Strains, DE1-A and DE2-A, which Exhibit Strong Antibacterial Activity against Vibrio vulnificus.</title>
        <authorList>
            <person name="Richards G.P."/>
            <person name="Needleman D.S."/>
            <person name="Watson M.A."/>
            <person name="Polson S.W."/>
        </authorList>
    </citation>
    <scope>NUCLEOTIDE SEQUENCE [LARGE SCALE GENOMIC DNA]</scope>
    <source>
        <strain evidence="2 3">DE2-A</strain>
    </source>
</reference>
<name>A0AAD0RKV0_PSEO7</name>
<dbReference type="KEGG" id="ppis:B1L02_16805"/>
<protein>
    <submittedName>
        <fullName evidence="2">Uncharacterized protein</fullName>
    </submittedName>
</protein>
<dbReference type="Proteomes" id="UP000258102">
    <property type="component" value="Chromosome 1"/>
</dbReference>
<evidence type="ECO:0000313" key="3">
    <source>
        <dbReference type="Proteomes" id="UP000258102"/>
    </source>
</evidence>
<evidence type="ECO:0000256" key="1">
    <source>
        <dbReference type="SAM" id="MobiDB-lite"/>
    </source>
</evidence>
<gene>
    <name evidence="2" type="ORF">D0511_16875</name>
</gene>
<dbReference type="RefSeq" id="WP_088531941.1">
    <property type="nucleotide sequence ID" value="NZ_CP021646.1"/>
</dbReference>
<sequence length="81" mass="9500">MSHTVVEVEELITDPSHWEIQVMKVQQLRAQIRAHKARREAEAKRLEQEQRARKNGERSNQLLKSALAMAARNRMNERVVL</sequence>
<organism evidence="2 3">
    <name type="scientific">Pseudoalteromonas piscicida</name>
    <dbReference type="NCBI Taxonomy" id="43662"/>
    <lineage>
        <taxon>Bacteria</taxon>
        <taxon>Pseudomonadati</taxon>
        <taxon>Pseudomonadota</taxon>
        <taxon>Gammaproteobacteria</taxon>
        <taxon>Alteromonadales</taxon>
        <taxon>Pseudoalteromonadaceae</taxon>
        <taxon>Pseudoalteromonas</taxon>
    </lineage>
</organism>
<evidence type="ECO:0000313" key="2">
    <source>
        <dbReference type="EMBL" id="AXR03565.1"/>
    </source>
</evidence>
<dbReference type="EMBL" id="CP031761">
    <property type="protein sequence ID" value="AXR03565.1"/>
    <property type="molecule type" value="Genomic_DNA"/>
</dbReference>
<feature type="compositionally biased region" description="Basic and acidic residues" evidence="1">
    <location>
        <begin position="40"/>
        <end position="57"/>
    </location>
</feature>
<dbReference type="AlphaFoldDB" id="A0AAD0RKV0"/>
<proteinExistence type="predicted"/>
<accession>A0AAD0RKV0</accession>